<sequence length="196" mass="21729">MRLAVILAAVSALLFAAQPAAAQPAPQGEQLYLIPPLGWVPAYHTVQGNVELVEMVPQGESSRDWTQMLTVQLVKGAPDRSPEQVLKSQFDDIRQDCDDVAAGKMAAMHENNYDSAIQVMACTKSKQYGKGEITLFKVIRGQERLYVISRAWRGAPFDKAHLPLPKATGQEWLTFMQRAVVCNSRGLEHPCPRTKK</sequence>
<reference evidence="1" key="1">
    <citation type="submission" date="2016-10" db="EMBL/GenBank/DDBJ databases">
        <title>Sequence of Gallionella enrichment culture.</title>
        <authorList>
            <person name="Poehlein A."/>
            <person name="Muehling M."/>
            <person name="Daniel R."/>
        </authorList>
    </citation>
    <scope>NUCLEOTIDE SEQUENCE</scope>
</reference>
<protein>
    <submittedName>
        <fullName evidence="1">Uncharacterized protein</fullName>
    </submittedName>
</protein>
<evidence type="ECO:0000313" key="1">
    <source>
        <dbReference type="EMBL" id="OIR06247.1"/>
    </source>
</evidence>
<accession>A0A1J5SCZ4</accession>
<proteinExistence type="predicted"/>
<comment type="caution">
    <text evidence="1">The sequence shown here is derived from an EMBL/GenBank/DDBJ whole genome shotgun (WGS) entry which is preliminary data.</text>
</comment>
<dbReference type="EMBL" id="MLJW01000045">
    <property type="protein sequence ID" value="OIR06247.1"/>
    <property type="molecule type" value="Genomic_DNA"/>
</dbReference>
<gene>
    <name evidence="1" type="ORF">GALL_117200</name>
</gene>
<organism evidence="1">
    <name type="scientific">mine drainage metagenome</name>
    <dbReference type="NCBI Taxonomy" id="410659"/>
    <lineage>
        <taxon>unclassified sequences</taxon>
        <taxon>metagenomes</taxon>
        <taxon>ecological metagenomes</taxon>
    </lineage>
</organism>
<name>A0A1J5SCZ4_9ZZZZ</name>
<dbReference type="AlphaFoldDB" id="A0A1J5SCZ4"/>